<reference evidence="2" key="1">
    <citation type="submission" date="2017-08" db="EMBL/GenBank/DDBJ databases">
        <authorList>
            <person name="Polle J.E."/>
            <person name="Barry K."/>
            <person name="Cushman J."/>
            <person name="Schmutz J."/>
            <person name="Tran D."/>
            <person name="Hathwaick L.T."/>
            <person name="Yim W.C."/>
            <person name="Jenkins J."/>
            <person name="Mckie-Krisberg Z.M."/>
            <person name="Prochnik S."/>
            <person name="Lindquist E."/>
            <person name="Dockter R.B."/>
            <person name="Adam C."/>
            <person name="Molina H."/>
            <person name="Bunkerborg J."/>
            <person name="Jin E."/>
            <person name="Buchheim M."/>
            <person name="Magnuson J."/>
        </authorList>
    </citation>
    <scope>NUCLEOTIDE SEQUENCE</scope>
    <source>
        <strain evidence="2">CCAP 19/18</strain>
    </source>
</reference>
<proteinExistence type="predicted"/>
<evidence type="ECO:0000313" key="2">
    <source>
        <dbReference type="EMBL" id="KAF5832979.1"/>
    </source>
</evidence>
<gene>
    <name evidence="2" type="ORF">DUNSADRAFT_10966</name>
</gene>
<name>A0ABQ7GEE7_DUNSA</name>
<feature type="region of interest" description="Disordered" evidence="1">
    <location>
        <begin position="18"/>
        <end position="40"/>
    </location>
</feature>
<protein>
    <recommendedName>
        <fullName evidence="4">Encoded protein</fullName>
    </recommendedName>
</protein>
<feature type="compositionally biased region" description="Basic and acidic residues" evidence="1">
    <location>
        <begin position="64"/>
        <end position="73"/>
    </location>
</feature>
<feature type="region of interest" description="Disordered" evidence="1">
    <location>
        <begin position="54"/>
        <end position="101"/>
    </location>
</feature>
<sequence>MMLAMLSVFSQLHSQLVNETEVSQTRPDEDRGSNPAMNGHTMMYRREYGGSLRHPAAFSVPPRRSRELHRAGRESALFGMPPLPDDPPTSDEDSLLKSYSR</sequence>
<organism evidence="2 3">
    <name type="scientific">Dunaliella salina</name>
    <name type="common">Green alga</name>
    <name type="synonym">Protococcus salinus</name>
    <dbReference type="NCBI Taxonomy" id="3046"/>
    <lineage>
        <taxon>Eukaryota</taxon>
        <taxon>Viridiplantae</taxon>
        <taxon>Chlorophyta</taxon>
        <taxon>core chlorophytes</taxon>
        <taxon>Chlorophyceae</taxon>
        <taxon>CS clade</taxon>
        <taxon>Chlamydomonadales</taxon>
        <taxon>Dunaliellaceae</taxon>
        <taxon>Dunaliella</taxon>
    </lineage>
</organism>
<comment type="caution">
    <text evidence="2">The sequence shown here is derived from an EMBL/GenBank/DDBJ whole genome shotgun (WGS) entry which is preliminary data.</text>
</comment>
<evidence type="ECO:0008006" key="4">
    <source>
        <dbReference type="Google" id="ProtNLM"/>
    </source>
</evidence>
<dbReference type="EMBL" id="MU069837">
    <property type="protein sequence ID" value="KAF5832979.1"/>
    <property type="molecule type" value="Genomic_DNA"/>
</dbReference>
<accession>A0ABQ7GEE7</accession>
<keyword evidence="3" id="KW-1185">Reference proteome</keyword>
<evidence type="ECO:0000256" key="1">
    <source>
        <dbReference type="SAM" id="MobiDB-lite"/>
    </source>
</evidence>
<evidence type="ECO:0000313" key="3">
    <source>
        <dbReference type="Proteomes" id="UP000815325"/>
    </source>
</evidence>
<dbReference type="Proteomes" id="UP000815325">
    <property type="component" value="Unassembled WGS sequence"/>
</dbReference>